<evidence type="ECO:0000256" key="1">
    <source>
        <dbReference type="ARBA" id="ARBA00009437"/>
    </source>
</evidence>
<accession>A0ABU4C3H3</accession>
<gene>
    <name evidence="7" type="ORF">R3Q16_30580</name>
</gene>
<dbReference type="InterPro" id="IPR000847">
    <property type="entry name" value="LysR_HTH_N"/>
</dbReference>
<evidence type="ECO:0000313" key="7">
    <source>
        <dbReference type="EMBL" id="MDV6270979.1"/>
    </source>
</evidence>
<keyword evidence="8" id="KW-1185">Reference proteome</keyword>
<name>A0ABU4C3H3_RHOGO</name>
<keyword evidence="2" id="KW-0805">Transcription regulation</keyword>
<dbReference type="PANTHER" id="PTHR30346">
    <property type="entry name" value="TRANSCRIPTIONAL DUAL REGULATOR HCAR-RELATED"/>
    <property type="match status" value="1"/>
</dbReference>
<evidence type="ECO:0000259" key="6">
    <source>
        <dbReference type="PROSITE" id="PS50931"/>
    </source>
</evidence>
<dbReference type="CDD" id="cd05466">
    <property type="entry name" value="PBP2_LTTR_substrate"/>
    <property type="match status" value="1"/>
</dbReference>
<dbReference type="InterPro" id="IPR036390">
    <property type="entry name" value="WH_DNA-bd_sf"/>
</dbReference>
<dbReference type="SUPFAM" id="SSF53850">
    <property type="entry name" value="Periplasmic binding protein-like II"/>
    <property type="match status" value="1"/>
</dbReference>
<evidence type="ECO:0000256" key="2">
    <source>
        <dbReference type="ARBA" id="ARBA00023015"/>
    </source>
</evidence>
<dbReference type="Proteomes" id="UP001185927">
    <property type="component" value="Unassembled WGS sequence"/>
</dbReference>
<dbReference type="InterPro" id="IPR005119">
    <property type="entry name" value="LysR_subst-bd"/>
</dbReference>
<keyword evidence="4" id="KW-0010">Activator</keyword>
<reference evidence="7 8" key="1">
    <citation type="submission" date="2023-10" db="EMBL/GenBank/DDBJ databases">
        <title>Development of a sustainable strategy for remediation of hydrocarbon-contaminated territories based on the waste exchange concept.</title>
        <authorList>
            <person name="Krivoruchko A."/>
        </authorList>
    </citation>
    <scope>NUCLEOTIDE SEQUENCE [LARGE SCALE GENOMIC DNA]</scope>
    <source>
        <strain evidence="7 8">IEGM 1203</strain>
    </source>
</reference>
<evidence type="ECO:0000313" key="8">
    <source>
        <dbReference type="Proteomes" id="UP001185927"/>
    </source>
</evidence>
<comment type="caution">
    <text evidence="7">The sequence shown here is derived from an EMBL/GenBank/DDBJ whole genome shotgun (WGS) entry which is preliminary data.</text>
</comment>
<keyword evidence="5" id="KW-0804">Transcription</keyword>
<dbReference type="Gene3D" id="1.10.10.10">
    <property type="entry name" value="Winged helix-like DNA-binding domain superfamily/Winged helix DNA-binding domain"/>
    <property type="match status" value="1"/>
</dbReference>
<dbReference type="PRINTS" id="PR00039">
    <property type="entry name" value="HTHLYSR"/>
</dbReference>
<comment type="similarity">
    <text evidence="1">Belongs to the LysR transcriptional regulatory family.</text>
</comment>
<dbReference type="Pfam" id="PF03466">
    <property type="entry name" value="LysR_substrate"/>
    <property type="match status" value="1"/>
</dbReference>
<organism evidence="7 8">
    <name type="scientific">Rhodococcus globerulus</name>
    <dbReference type="NCBI Taxonomy" id="33008"/>
    <lineage>
        <taxon>Bacteria</taxon>
        <taxon>Bacillati</taxon>
        <taxon>Actinomycetota</taxon>
        <taxon>Actinomycetes</taxon>
        <taxon>Mycobacteriales</taxon>
        <taxon>Nocardiaceae</taxon>
        <taxon>Rhodococcus</taxon>
    </lineage>
</organism>
<feature type="domain" description="HTH lysR-type" evidence="6">
    <location>
        <begin position="1"/>
        <end position="58"/>
    </location>
</feature>
<dbReference type="Pfam" id="PF00126">
    <property type="entry name" value="HTH_1"/>
    <property type="match status" value="1"/>
</dbReference>
<protein>
    <submittedName>
        <fullName evidence="7">LysR family transcriptional regulator</fullName>
    </submittedName>
</protein>
<dbReference type="SUPFAM" id="SSF46785">
    <property type="entry name" value="Winged helix' DNA-binding domain"/>
    <property type="match status" value="1"/>
</dbReference>
<dbReference type="PANTHER" id="PTHR30346:SF28">
    <property type="entry name" value="HTH-TYPE TRANSCRIPTIONAL REGULATOR CYNR"/>
    <property type="match status" value="1"/>
</dbReference>
<dbReference type="RefSeq" id="WP_317545424.1">
    <property type="nucleotide sequence ID" value="NZ_JAWLKB010000028.1"/>
</dbReference>
<evidence type="ECO:0000256" key="3">
    <source>
        <dbReference type="ARBA" id="ARBA00023125"/>
    </source>
</evidence>
<dbReference type="EMBL" id="JAWLKB010000028">
    <property type="protein sequence ID" value="MDV6270979.1"/>
    <property type="molecule type" value="Genomic_DNA"/>
</dbReference>
<evidence type="ECO:0000256" key="5">
    <source>
        <dbReference type="ARBA" id="ARBA00023163"/>
    </source>
</evidence>
<keyword evidence="3" id="KW-0238">DNA-binding</keyword>
<proteinExistence type="inferred from homology"/>
<dbReference type="InterPro" id="IPR036388">
    <property type="entry name" value="WH-like_DNA-bd_sf"/>
</dbReference>
<sequence>MRTEQLEYVTAVTRHGSLRRAAEHLHMSQAALSEAISKLERELGVSLLDRRRSGARISEAGRNLLQHMIDVIEASDRLQAAAGDRLASARNVRVGTVNAGTALLLLPAIQALRQTHPGTSVEVRTLQQDEVQLGLTEGTLDLGLVNLLSGDDVPPELVGLELLQGTPVAVMPSQHSLAAKDQVSADDLRSERFIGMRSGYVMHRFAHRLFGPNLPRNWYTTDGAEMGKMMVAEGLGLTVLPDYSVASDPLNKSGLITCRPISGDRTVIRLTLQQRRNGRLPESVHALATHLREAASKHTVFQLASGT</sequence>
<dbReference type="Gene3D" id="3.40.190.10">
    <property type="entry name" value="Periplasmic binding protein-like II"/>
    <property type="match status" value="2"/>
</dbReference>
<dbReference type="PROSITE" id="PS50931">
    <property type="entry name" value="HTH_LYSR"/>
    <property type="match status" value="1"/>
</dbReference>
<evidence type="ECO:0000256" key="4">
    <source>
        <dbReference type="ARBA" id="ARBA00023159"/>
    </source>
</evidence>